<sequence length="74" mass="8973">MQVKTILNRVYKDLYAKLTLHSLTALKMASKCSATKYKTRFLDHFCFVMKHDPCFCMRLYRKRLFGLMNQRFDR</sequence>
<accession>A0A450SP13</accession>
<dbReference type="AlphaFoldDB" id="A0A450SP13"/>
<organism evidence="1">
    <name type="scientific">Candidatus Kentrum sp. DK</name>
    <dbReference type="NCBI Taxonomy" id="2126562"/>
    <lineage>
        <taxon>Bacteria</taxon>
        <taxon>Pseudomonadati</taxon>
        <taxon>Pseudomonadota</taxon>
        <taxon>Gammaproteobacteria</taxon>
        <taxon>Candidatus Kentrum</taxon>
    </lineage>
</organism>
<proteinExistence type="predicted"/>
<name>A0A450SP13_9GAMM</name>
<reference evidence="1" key="1">
    <citation type="submission" date="2019-02" db="EMBL/GenBank/DDBJ databases">
        <authorList>
            <person name="Gruber-Vodicka R. H."/>
            <person name="Seah K. B. B."/>
        </authorList>
    </citation>
    <scope>NUCLEOTIDE SEQUENCE</scope>
    <source>
        <strain evidence="2">BECK_DK161</strain>
        <strain evidence="1">BECK_DK47</strain>
    </source>
</reference>
<gene>
    <name evidence="1" type="ORF">BECKDK2373B_GA0170837_105318</name>
    <name evidence="2" type="ORF">BECKDK2373C_GA0170839_10733</name>
</gene>
<dbReference type="EMBL" id="CAADEY010000073">
    <property type="protein sequence ID" value="VFJ59680.1"/>
    <property type="molecule type" value="Genomic_DNA"/>
</dbReference>
<protein>
    <submittedName>
        <fullName evidence="1">Uncharacterized protein</fullName>
    </submittedName>
</protein>
<dbReference type="EMBL" id="CAADEX010000053">
    <property type="protein sequence ID" value="VFJ55605.1"/>
    <property type="molecule type" value="Genomic_DNA"/>
</dbReference>
<evidence type="ECO:0000313" key="1">
    <source>
        <dbReference type="EMBL" id="VFJ55605.1"/>
    </source>
</evidence>
<evidence type="ECO:0000313" key="2">
    <source>
        <dbReference type="EMBL" id="VFJ59680.1"/>
    </source>
</evidence>